<name>A0A6N2NKX3_SALVM</name>
<accession>A0A6N2NKX3</accession>
<evidence type="ECO:0000313" key="1">
    <source>
        <dbReference type="EMBL" id="VFU64592.1"/>
    </source>
</evidence>
<proteinExistence type="predicted"/>
<organism evidence="1">
    <name type="scientific">Salix viminalis</name>
    <name type="common">Common osier</name>
    <name type="synonym">Basket willow</name>
    <dbReference type="NCBI Taxonomy" id="40686"/>
    <lineage>
        <taxon>Eukaryota</taxon>
        <taxon>Viridiplantae</taxon>
        <taxon>Streptophyta</taxon>
        <taxon>Embryophyta</taxon>
        <taxon>Tracheophyta</taxon>
        <taxon>Spermatophyta</taxon>
        <taxon>Magnoliopsida</taxon>
        <taxon>eudicotyledons</taxon>
        <taxon>Gunneridae</taxon>
        <taxon>Pentapetalae</taxon>
        <taxon>rosids</taxon>
        <taxon>fabids</taxon>
        <taxon>Malpighiales</taxon>
        <taxon>Salicaceae</taxon>
        <taxon>Saliceae</taxon>
        <taxon>Salix</taxon>
    </lineage>
</organism>
<dbReference type="AlphaFoldDB" id="A0A6N2NKX3"/>
<reference evidence="1" key="1">
    <citation type="submission" date="2019-03" db="EMBL/GenBank/DDBJ databases">
        <authorList>
            <person name="Mank J."/>
            <person name="Almeida P."/>
        </authorList>
    </citation>
    <scope>NUCLEOTIDE SEQUENCE</scope>
    <source>
        <strain evidence="1">78183</strain>
    </source>
</reference>
<sequence>MQILNSPPLLSPITTFSFLDQNQKLLFNPCLSVDSCCVSEGSPTRGTGKLLKLLEDLFFQRGAPLPVCVSP</sequence>
<protein>
    <submittedName>
        <fullName evidence="1">Uncharacterized protein</fullName>
    </submittedName>
</protein>
<gene>
    <name evidence="1" type="ORF">SVIM_LOCUS494823</name>
</gene>
<dbReference type="EMBL" id="CAADRP010002262">
    <property type="protein sequence ID" value="VFU64592.1"/>
    <property type="molecule type" value="Genomic_DNA"/>
</dbReference>